<dbReference type="InterPro" id="IPR036890">
    <property type="entry name" value="HATPase_C_sf"/>
</dbReference>
<dbReference type="PRINTS" id="PR00344">
    <property type="entry name" value="BCTRLSENSOR"/>
</dbReference>
<dbReference type="PANTHER" id="PTHR42878">
    <property type="entry name" value="TWO-COMPONENT HISTIDINE KINASE"/>
    <property type="match status" value="1"/>
</dbReference>
<dbReference type="SUPFAM" id="SSF55874">
    <property type="entry name" value="ATPase domain of HSP90 chaperone/DNA topoisomerase II/histidine kinase"/>
    <property type="match status" value="1"/>
</dbReference>
<evidence type="ECO:0000256" key="4">
    <source>
        <dbReference type="ARBA" id="ARBA00022553"/>
    </source>
</evidence>
<dbReference type="InterPro" id="IPR013656">
    <property type="entry name" value="PAS_4"/>
</dbReference>
<reference evidence="14 15" key="1">
    <citation type="submission" date="2021-01" db="EMBL/GenBank/DDBJ databases">
        <title>Whole genome shotgun sequence of Planobispora longispora NBRC 13918.</title>
        <authorList>
            <person name="Komaki H."/>
            <person name="Tamura T."/>
        </authorList>
    </citation>
    <scope>NUCLEOTIDE SEQUENCE [LARGE SCALE GENOMIC DNA]</scope>
    <source>
        <strain evidence="14 15">NBRC 13918</strain>
    </source>
</reference>
<dbReference type="EMBL" id="BOOH01000047">
    <property type="protein sequence ID" value="GIH79323.1"/>
    <property type="molecule type" value="Genomic_DNA"/>
</dbReference>
<dbReference type="InterPro" id="IPR003594">
    <property type="entry name" value="HATPase_dom"/>
</dbReference>
<dbReference type="InterPro" id="IPR000700">
    <property type="entry name" value="PAS-assoc_C"/>
</dbReference>
<keyword evidence="6" id="KW-0547">Nucleotide-binding</keyword>
<dbReference type="InterPro" id="IPR003661">
    <property type="entry name" value="HisK_dim/P_dom"/>
</dbReference>
<dbReference type="Gene3D" id="3.30.565.10">
    <property type="entry name" value="Histidine kinase-like ATPase, C-terminal domain"/>
    <property type="match status" value="1"/>
</dbReference>
<dbReference type="Pfam" id="PF02518">
    <property type="entry name" value="HATPase_c"/>
    <property type="match status" value="1"/>
</dbReference>
<dbReference type="PANTHER" id="PTHR42878:SF7">
    <property type="entry name" value="SENSOR HISTIDINE KINASE GLRK"/>
    <property type="match status" value="1"/>
</dbReference>
<evidence type="ECO:0000256" key="5">
    <source>
        <dbReference type="ARBA" id="ARBA00022679"/>
    </source>
</evidence>
<name>A0A8J3W852_9ACTN</name>
<dbReference type="InterPro" id="IPR004358">
    <property type="entry name" value="Sig_transdc_His_kin-like_C"/>
</dbReference>
<feature type="domain" description="Histidine kinase" evidence="12">
    <location>
        <begin position="82"/>
        <end position="324"/>
    </location>
</feature>
<dbReference type="SUPFAM" id="SSF55785">
    <property type="entry name" value="PYP-like sensor domain (PAS domain)"/>
    <property type="match status" value="1"/>
</dbReference>
<evidence type="ECO:0000313" key="15">
    <source>
        <dbReference type="Proteomes" id="UP000616724"/>
    </source>
</evidence>
<keyword evidence="8" id="KW-0067">ATP-binding</keyword>
<accession>A0A8J3W852</accession>
<dbReference type="SMART" id="SM00388">
    <property type="entry name" value="HisKA"/>
    <property type="match status" value="1"/>
</dbReference>
<dbReference type="GO" id="GO:0000156">
    <property type="term" value="F:phosphorelay response regulator activity"/>
    <property type="evidence" value="ECO:0007669"/>
    <property type="project" value="TreeGrafter"/>
</dbReference>
<dbReference type="Pfam" id="PF08448">
    <property type="entry name" value="PAS_4"/>
    <property type="match status" value="1"/>
</dbReference>
<evidence type="ECO:0000256" key="7">
    <source>
        <dbReference type="ARBA" id="ARBA00022777"/>
    </source>
</evidence>
<dbReference type="PROSITE" id="PS50113">
    <property type="entry name" value="PAC"/>
    <property type="match status" value="1"/>
</dbReference>
<dbReference type="InterPro" id="IPR005467">
    <property type="entry name" value="His_kinase_dom"/>
</dbReference>
<dbReference type="AlphaFoldDB" id="A0A8J3W852"/>
<keyword evidence="15" id="KW-1185">Reference proteome</keyword>
<dbReference type="InterPro" id="IPR035965">
    <property type="entry name" value="PAS-like_dom_sf"/>
</dbReference>
<keyword evidence="9" id="KW-0902">Two-component regulatory system</keyword>
<feature type="region of interest" description="Disordered" evidence="11">
    <location>
        <begin position="108"/>
        <end position="132"/>
    </location>
</feature>
<dbReference type="Proteomes" id="UP000616724">
    <property type="component" value="Unassembled WGS sequence"/>
</dbReference>
<dbReference type="Gene3D" id="3.30.450.20">
    <property type="entry name" value="PAS domain"/>
    <property type="match status" value="1"/>
</dbReference>
<dbReference type="GO" id="GO:0007234">
    <property type="term" value="P:osmosensory signaling via phosphorelay pathway"/>
    <property type="evidence" value="ECO:0007669"/>
    <property type="project" value="TreeGrafter"/>
</dbReference>
<evidence type="ECO:0000256" key="3">
    <source>
        <dbReference type="ARBA" id="ARBA00012438"/>
    </source>
</evidence>
<dbReference type="SUPFAM" id="SSF47384">
    <property type="entry name" value="Homodimeric domain of signal transducing histidine kinase"/>
    <property type="match status" value="1"/>
</dbReference>
<feature type="domain" description="PAC" evidence="13">
    <location>
        <begin position="26"/>
        <end position="78"/>
    </location>
</feature>
<dbReference type="GO" id="GO:0000155">
    <property type="term" value="F:phosphorelay sensor kinase activity"/>
    <property type="evidence" value="ECO:0007669"/>
    <property type="project" value="InterPro"/>
</dbReference>
<dbReference type="GO" id="GO:0005524">
    <property type="term" value="F:ATP binding"/>
    <property type="evidence" value="ECO:0007669"/>
    <property type="project" value="UniProtKB-KW"/>
</dbReference>
<dbReference type="SMART" id="SM00387">
    <property type="entry name" value="HATPase_c"/>
    <property type="match status" value="1"/>
</dbReference>
<dbReference type="RefSeq" id="WP_203893787.1">
    <property type="nucleotide sequence ID" value="NZ_BOOH01000047.1"/>
</dbReference>
<keyword evidence="4" id="KW-0597">Phosphoprotein</keyword>
<keyword evidence="7" id="KW-0418">Kinase</keyword>
<evidence type="ECO:0000256" key="2">
    <source>
        <dbReference type="ARBA" id="ARBA00004236"/>
    </source>
</evidence>
<organism evidence="14 15">
    <name type="scientific">Planobispora longispora</name>
    <dbReference type="NCBI Taxonomy" id="28887"/>
    <lineage>
        <taxon>Bacteria</taxon>
        <taxon>Bacillati</taxon>
        <taxon>Actinomycetota</taxon>
        <taxon>Actinomycetes</taxon>
        <taxon>Streptosporangiales</taxon>
        <taxon>Streptosporangiaceae</taxon>
        <taxon>Planobispora</taxon>
    </lineage>
</organism>
<dbReference type="Gene3D" id="1.10.287.130">
    <property type="match status" value="1"/>
</dbReference>
<evidence type="ECO:0000313" key="14">
    <source>
        <dbReference type="EMBL" id="GIH79323.1"/>
    </source>
</evidence>
<proteinExistence type="predicted"/>
<evidence type="ECO:0000259" key="13">
    <source>
        <dbReference type="PROSITE" id="PS50113"/>
    </source>
</evidence>
<comment type="subcellular location">
    <subcellularLocation>
        <location evidence="2">Cell membrane</location>
    </subcellularLocation>
</comment>
<comment type="catalytic activity">
    <reaction evidence="1">
        <text>ATP + protein L-histidine = ADP + protein N-phospho-L-histidine.</text>
        <dbReference type="EC" id="2.7.13.3"/>
    </reaction>
</comment>
<evidence type="ECO:0000256" key="11">
    <source>
        <dbReference type="SAM" id="MobiDB-lite"/>
    </source>
</evidence>
<keyword evidence="5" id="KW-0808">Transferase</keyword>
<comment type="caution">
    <text evidence="14">The sequence shown here is derived from an EMBL/GenBank/DDBJ whole genome shotgun (WGS) entry which is preliminary data.</text>
</comment>
<evidence type="ECO:0000259" key="12">
    <source>
        <dbReference type="PROSITE" id="PS50109"/>
    </source>
</evidence>
<protein>
    <recommendedName>
        <fullName evidence="10">Sensor-like histidine kinase SenX3</fullName>
        <ecNumber evidence="3">2.7.13.3</ecNumber>
    </recommendedName>
</protein>
<dbReference type="GO" id="GO:0005886">
    <property type="term" value="C:plasma membrane"/>
    <property type="evidence" value="ECO:0007669"/>
    <property type="project" value="UniProtKB-SubCell"/>
</dbReference>
<evidence type="ECO:0000256" key="6">
    <source>
        <dbReference type="ARBA" id="ARBA00022741"/>
    </source>
</evidence>
<gene>
    <name evidence="14" type="ORF">Plo01_57520</name>
</gene>
<evidence type="ECO:0000256" key="1">
    <source>
        <dbReference type="ARBA" id="ARBA00000085"/>
    </source>
</evidence>
<dbReference type="EC" id="2.7.13.3" evidence="3"/>
<dbReference type="InterPro" id="IPR050351">
    <property type="entry name" value="BphY/WalK/GraS-like"/>
</dbReference>
<dbReference type="CDD" id="cd00082">
    <property type="entry name" value="HisKA"/>
    <property type="match status" value="1"/>
</dbReference>
<evidence type="ECO:0000256" key="10">
    <source>
        <dbReference type="ARBA" id="ARBA00039401"/>
    </source>
</evidence>
<dbReference type="PROSITE" id="PS50109">
    <property type="entry name" value="HIS_KIN"/>
    <property type="match status" value="1"/>
</dbReference>
<sequence>MAYPDGTPVPAEENPLTRALAGETIDGMELTMTPPGGQRHVIMAHARPLRDPGGRITGAVASSFTITALRERERELAAFAGIVAHDLKRPLATVRGFAELIHEDLTGPAAAEPAGERPRPAARPSGSTGYSGITAGDHIRHLERILAAVTGMSRLIDDLLAYATARDATLTLTGVDLQALVQEIVAEHLAAATAQTDRPVPQVYIGSLPTVCADAPLTRQLINNLIGNAIKYTPPGQVPRVDVTAAPAEPGWVRIQIADRGIGIPPGEHQAIFTGFHRAAAGYSGTGLGLAICQRVVERHGGTITAHDNPGGGARFVFTLPTPDNPPPQA</sequence>
<evidence type="ECO:0000256" key="8">
    <source>
        <dbReference type="ARBA" id="ARBA00022840"/>
    </source>
</evidence>
<evidence type="ECO:0000256" key="9">
    <source>
        <dbReference type="ARBA" id="ARBA00023012"/>
    </source>
</evidence>
<dbReference type="InterPro" id="IPR036097">
    <property type="entry name" value="HisK_dim/P_sf"/>
</dbReference>
<dbReference type="GO" id="GO:0030295">
    <property type="term" value="F:protein kinase activator activity"/>
    <property type="evidence" value="ECO:0007669"/>
    <property type="project" value="TreeGrafter"/>
</dbReference>